<organism evidence="2 3">
    <name type="scientific">Eleutherodactylus coqui</name>
    <name type="common">Puerto Rican coqui</name>
    <dbReference type="NCBI Taxonomy" id="57060"/>
    <lineage>
        <taxon>Eukaryota</taxon>
        <taxon>Metazoa</taxon>
        <taxon>Chordata</taxon>
        <taxon>Craniata</taxon>
        <taxon>Vertebrata</taxon>
        <taxon>Euteleostomi</taxon>
        <taxon>Amphibia</taxon>
        <taxon>Batrachia</taxon>
        <taxon>Anura</taxon>
        <taxon>Neobatrachia</taxon>
        <taxon>Hyloidea</taxon>
        <taxon>Eleutherodactylidae</taxon>
        <taxon>Eleutherodactylinae</taxon>
        <taxon>Eleutherodactylus</taxon>
        <taxon>Eleutherodactylus</taxon>
    </lineage>
</organism>
<evidence type="ECO:0000313" key="2">
    <source>
        <dbReference type="EMBL" id="KAG9486908.1"/>
    </source>
</evidence>
<keyword evidence="1" id="KW-0472">Membrane</keyword>
<gene>
    <name evidence="2" type="ORF">GDO78_007001</name>
</gene>
<dbReference type="EMBL" id="WNTK01000003">
    <property type="protein sequence ID" value="KAG9486908.1"/>
    <property type="molecule type" value="Genomic_DNA"/>
</dbReference>
<proteinExistence type="predicted"/>
<dbReference type="AlphaFoldDB" id="A0A8J6FEU4"/>
<accession>A0A8J6FEU4</accession>
<protein>
    <submittedName>
        <fullName evidence="2">Uncharacterized protein</fullName>
    </submittedName>
</protein>
<sequence>MDIPRTVLYMQLGKCLFNLMPFFFRRPSLNQSSNISLLILVMTDTVITGFLMCVWFGGRSLSPGTDVVFLRFLSFQNETYRSIPLLIPWICFSEEWSRSHMNKWDGTLPARTALSVQSRLLSLACWLVATLKGKHVIPEYLEIPQEGDHGEWKYLFTYLNANRTFDWQLL</sequence>
<comment type="caution">
    <text evidence="2">The sequence shown here is derived from an EMBL/GenBank/DDBJ whole genome shotgun (WGS) entry which is preliminary data.</text>
</comment>
<name>A0A8J6FEU4_ELECQ</name>
<evidence type="ECO:0000256" key="1">
    <source>
        <dbReference type="SAM" id="Phobius"/>
    </source>
</evidence>
<keyword evidence="1" id="KW-1133">Transmembrane helix</keyword>
<feature type="non-terminal residue" evidence="2">
    <location>
        <position position="1"/>
    </location>
</feature>
<reference evidence="2" key="1">
    <citation type="thesis" date="2020" institute="ProQuest LLC" country="789 East Eisenhower Parkway, Ann Arbor, MI, USA">
        <title>Comparative Genomics and Chromosome Evolution.</title>
        <authorList>
            <person name="Mudd A.B."/>
        </authorList>
    </citation>
    <scope>NUCLEOTIDE SEQUENCE</scope>
    <source>
        <strain evidence="2">HN-11 Male</strain>
        <tissue evidence="2">Kidney and liver</tissue>
    </source>
</reference>
<keyword evidence="3" id="KW-1185">Reference proteome</keyword>
<dbReference type="Proteomes" id="UP000770717">
    <property type="component" value="Unassembled WGS sequence"/>
</dbReference>
<dbReference type="OrthoDB" id="9902019at2759"/>
<evidence type="ECO:0000313" key="3">
    <source>
        <dbReference type="Proteomes" id="UP000770717"/>
    </source>
</evidence>
<feature type="transmembrane region" description="Helical" evidence="1">
    <location>
        <begin position="36"/>
        <end position="57"/>
    </location>
</feature>
<keyword evidence="1" id="KW-0812">Transmembrane</keyword>